<evidence type="ECO:0000313" key="13">
    <source>
        <dbReference type="Proteomes" id="UP001163687"/>
    </source>
</evidence>
<dbReference type="SUPFAM" id="SSF52518">
    <property type="entry name" value="Thiamin diphosphate-binding fold (THDP-binding)"/>
    <property type="match status" value="1"/>
</dbReference>
<evidence type="ECO:0000256" key="4">
    <source>
        <dbReference type="ARBA" id="ARBA00014159"/>
    </source>
</evidence>
<dbReference type="InterPro" id="IPR029061">
    <property type="entry name" value="THDP-binding"/>
</dbReference>
<dbReference type="Gene3D" id="3.40.50.970">
    <property type="match status" value="1"/>
</dbReference>
<dbReference type="KEGG" id="cmic:caldi_06460"/>
<evidence type="ECO:0000259" key="11">
    <source>
        <dbReference type="Pfam" id="PF00676"/>
    </source>
</evidence>
<dbReference type="EC" id="1.2.4.1" evidence="3 10"/>
<feature type="domain" description="Dehydrogenase E1 component" evidence="11">
    <location>
        <begin position="37"/>
        <end position="319"/>
    </location>
</feature>
<comment type="subunit">
    <text evidence="2 10">Heterodimer of an alpha and a beta chain.</text>
</comment>
<dbReference type="GO" id="GO:0004739">
    <property type="term" value="F:pyruvate dehydrogenase (acetyl-transferring) activity"/>
    <property type="evidence" value="ECO:0007669"/>
    <property type="project" value="UniProtKB-UniRule"/>
</dbReference>
<gene>
    <name evidence="12" type="primary">bkdA_1</name>
    <name evidence="12" type="ORF">caldi_06460</name>
</gene>
<dbReference type="GO" id="GO:0009083">
    <property type="term" value="P:branched-chain amino acid catabolic process"/>
    <property type="evidence" value="ECO:0007669"/>
    <property type="project" value="TreeGrafter"/>
</dbReference>
<dbReference type="NCBIfam" id="TIGR03181">
    <property type="entry name" value="PDH_E1_alph_x"/>
    <property type="match status" value="1"/>
</dbReference>
<evidence type="ECO:0000256" key="10">
    <source>
        <dbReference type="RuleBase" id="RU366007"/>
    </source>
</evidence>
<comment type="catalytic activity">
    <reaction evidence="9 10">
        <text>N(6)-[(R)-lipoyl]-L-lysyl-[protein] + pyruvate + H(+) = N(6)-[(R)-S(8)-acetyldihydrolipoyl]-L-lysyl-[protein] + CO2</text>
        <dbReference type="Rhea" id="RHEA:19189"/>
        <dbReference type="Rhea" id="RHEA-COMP:10474"/>
        <dbReference type="Rhea" id="RHEA-COMP:10478"/>
        <dbReference type="ChEBI" id="CHEBI:15361"/>
        <dbReference type="ChEBI" id="CHEBI:15378"/>
        <dbReference type="ChEBI" id="CHEBI:16526"/>
        <dbReference type="ChEBI" id="CHEBI:83099"/>
        <dbReference type="ChEBI" id="CHEBI:83111"/>
        <dbReference type="EC" id="1.2.4.1"/>
    </reaction>
</comment>
<dbReference type="InterPro" id="IPR001017">
    <property type="entry name" value="DH_E1"/>
</dbReference>
<dbReference type="InterPro" id="IPR050771">
    <property type="entry name" value="Alpha-ketoacid_DH_E1_comp"/>
</dbReference>
<evidence type="ECO:0000256" key="1">
    <source>
        <dbReference type="ARBA" id="ARBA00001964"/>
    </source>
</evidence>
<keyword evidence="7 10" id="KW-0670">Pyruvate</keyword>
<evidence type="ECO:0000256" key="7">
    <source>
        <dbReference type="ARBA" id="ARBA00023317"/>
    </source>
</evidence>
<dbReference type="PANTHER" id="PTHR43380">
    <property type="entry name" value="2-OXOISOVALERATE DEHYDROGENASE SUBUNIT ALPHA, MITOCHONDRIAL"/>
    <property type="match status" value="1"/>
</dbReference>
<evidence type="ECO:0000256" key="9">
    <source>
        <dbReference type="ARBA" id="ARBA00051231"/>
    </source>
</evidence>
<keyword evidence="5 10" id="KW-0560">Oxidoreductase</keyword>
<reference evidence="12" key="1">
    <citation type="submission" date="2022-03" db="EMBL/GenBank/DDBJ databases">
        <title>Complete genome sequence of Caldinitratiruptor microaerophilus.</title>
        <authorList>
            <person name="Mukaiyama R."/>
            <person name="Nishiyama T."/>
            <person name="Ueda K."/>
        </authorList>
    </citation>
    <scope>NUCLEOTIDE SEQUENCE</scope>
    <source>
        <strain evidence="12">JCM 16183</strain>
    </source>
</reference>
<dbReference type="Pfam" id="PF00676">
    <property type="entry name" value="E1_dh"/>
    <property type="match status" value="1"/>
</dbReference>
<dbReference type="EMBL" id="AP025628">
    <property type="protein sequence ID" value="BDG59556.1"/>
    <property type="molecule type" value="Genomic_DNA"/>
</dbReference>
<evidence type="ECO:0000256" key="8">
    <source>
        <dbReference type="ARBA" id="ARBA00025211"/>
    </source>
</evidence>
<protein>
    <recommendedName>
        <fullName evidence="4 10">Pyruvate dehydrogenase E1 component subunit alpha</fullName>
        <ecNumber evidence="3 10">1.2.4.1</ecNumber>
    </recommendedName>
</protein>
<evidence type="ECO:0000313" key="12">
    <source>
        <dbReference type="EMBL" id="BDG59556.1"/>
    </source>
</evidence>
<sequence>MLPDLFLTPRQVLAPDGTVVGPVPDLPPDRLVGFLRWMYLGRYFSDRMVNLQRQGRMGTFGPIAGQEAASVGLAAPLEGRDWLVGSYRELLSYFVKGVPMLALMQVYRGYVGDQYPPEARCLPIQIVIGAHITHAVGIAMAARIAGDDAVALAAFGDGASSEGDVHEAMNFAGVYKAPVVFVLQNNHWAISTHRSRQSAAATLAQRAAGYGFPGVVVDGNDVLATYAVVKEAVDRARAGDGPTLIEAITYRYGAHTTADDPTRYRPDEELKEWQARDPITRYRRFLLDRGLLDEAADRQLQEQVAAEVDAAVEQLEAMSPTPPERIFDIVYAEPTPQLRAQRAEMAARTGGGRRG</sequence>
<dbReference type="Proteomes" id="UP001163687">
    <property type="component" value="Chromosome"/>
</dbReference>
<comment type="cofactor">
    <cofactor evidence="1 10">
        <name>thiamine diphosphate</name>
        <dbReference type="ChEBI" id="CHEBI:58937"/>
    </cofactor>
</comment>
<keyword evidence="6 10" id="KW-0786">Thiamine pyrophosphate</keyword>
<proteinExistence type="predicted"/>
<dbReference type="PANTHER" id="PTHR43380:SF1">
    <property type="entry name" value="2-OXOISOVALERATE DEHYDROGENASE SUBUNIT ALPHA, MITOCHONDRIAL"/>
    <property type="match status" value="1"/>
</dbReference>
<evidence type="ECO:0000256" key="2">
    <source>
        <dbReference type="ARBA" id="ARBA00011870"/>
    </source>
</evidence>
<dbReference type="InterPro" id="IPR017596">
    <property type="entry name" value="PdhA/BkdA"/>
</dbReference>
<dbReference type="AlphaFoldDB" id="A0AA35G704"/>
<evidence type="ECO:0000256" key="3">
    <source>
        <dbReference type="ARBA" id="ARBA00012281"/>
    </source>
</evidence>
<dbReference type="CDD" id="cd02000">
    <property type="entry name" value="TPP_E1_PDC_ADC_BCADC"/>
    <property type="match status" value="1"/>
</dbReference>
<keyword evidence="13" id="KW-1185">Reference proteome</keyword>
<comment type="function">
    <text evidence="8 10">The pyruvate dehydrogenase complex catalyzes the overall conversion of pyruvate to acetyl-CoA and CO(2). It contains multiple copies of three enzymatic components: pyruvate dehydrogenase (E1), dihydrolipoamide acetyltransferase (E2) and lipoamide dehydrogenase (E3).</text>
</comment>
<evidence type="ECO:0000256" key="5">
    <source>
        <dbReference type="ARBA" id="ARBA00023002"/>
    </source>
</evidence>
<name>A0AA35G704_9FIRM</name>
<accession>A0AA35G704</accession>
<organism evidence="12 13">
    <name type="scientific">Caldinitratiruptor microaerophilus</name>
    <dbReference type="NCBI Taxonomy" id="671077"/>
    <lineage>
        <taxon>Bacteria</taxon>
        <taxon>Bacillati</taxon>
        <taxon>Bacillota</taxon>
        <taxon>Clostridia</taxon>
        <taxon>Eubacteriales</taxon>
        <taxon>Symbiobacteriaceae</taxon>
        <taxon>Caldinitratiruptor</taxon>
    </lineage>
</organism>
<evidence type="ECO:0000256" key="6">
    <source>
        <dbReference type="ARBA" id="ARBA00023052"/>
    </source>
</evidence>